<keyword evidence="2" id="KW-1185">Reference proteome</keyword>
<evidence type="ECO:0000313" key="2">
    <source>
        <dbReference type="Proteomes" id="UP000823773"/>
    </source>
</evidence>
<proteinExistence type="predicted"/>
<gene>
    <name evidence="1" type="ORF">J2Z19_001270</name>
</gene>
<sequence length="404" mass="44732">MRPMEECFRWYGPDDPVPLSHIRQAGAKGIVTALHHVYDGSPWSDDQILKHKALIETAGLRWSVVESIPVHNSIKLKSSDSARYVGWYKDTMRALSRCGIRTVCYNFMPVVDWTRTELMHPLPTGGYALRFDAIDFAAYDLFVLKRPGVEQSYSPAQIEAAQARFAAMTPAKIERIERNLIAGLPASERKFDRAGFLGALAEYDGVSAEDLHENLAHFLREIVPVAEEIGVKLCIHPDDPAFPLYGLPRIVSTANDARRILAAADSPANGLTFCTGSYGTRAENDLPAMVREFGSRIHFAHLRNVQREADGSFHEADHLGGSSDIPAVILALLEEQERRHASGRDDWQIPVRPDHGHLLADDIGKERINPGYSLIGRLKGLAEIRGVMQGISAARAAQNGQVTR</sequence>
<protein>
    <submittedName>
        <fullName evidence="1">Mannonate dehydratase</fullName>
        <ecNumber evidence="1">4.2.1.8</ecNumber>
    </submittedName>
</protein>
<reference evidence="1" key="1">
    <citation type="submission" date="2021-03" db="EMBL/GenBank/DDBJ databases">
        <title>Genomic Encyclopedia of Type Strains, Phase IV (KMG-IV): sequencing the most valuable type-strain genomes for metagenomic binning, comparative biology and taxonomic classification.</title>
        <authorList>
            <person name="Goeker M."/>
        </authorList>
    </citation>
    <scope>NUCLEOTIDE SEQUENCE</scope>
    <source>
        <strain evidence="1">DSM 18131</strain>
    </source>
</reference>
<organism evidence="1 2">
    <name type="scientific">Ensifer adhaerens</name>
    <name type="common">Sinorhizobium morelense</name>
    <dbReference type="NCBI Taxonomy" id="106592"/>
    <lineage>
        <taxon>Bacteria</taxon>
        <taxon>Pseudomonadati</taxon>
        <taxon>Pseudomonadota</taxon>
        <taxon>Alphaproteobacteria</taxon>
        <taxon>Hyphomicrobiales</taxon>
        <taxon>Rhizobiaceae</taxon>
        <taxon>Sinorhizobium/Ensifer group</taxon>
        <taxon>Ensifer</taxon>
    </lineage>
</organism>
<dbReference type="EC" id="4.2.1.8" evidence="1"/>
<name>A0ACC5SRS3_ENSAD</name>
<keyword evidence="1" id="KW-0456">Lyase</keyword>
<accession>A0ACC5SRS3</accession>
<comment type="caution">
    <text evidence="1">The sequence shown here is derived from an EMBL/GenBank/DDBJ whole genome shotgun (WGS) entry which is preliminary data.</text>
</comment>
<dbReference type="EMBL" id="JAGGJR010000002">
    <property type="protein sequence ID" value="MBP1871558.1"/>
    <property type="molecule type" value="Genomic_DNA"/>
</dbReference>
<dbReference type="Proteomes" id="UP000823773">
    <property type="component" value="Unassembled WGS sequence"/>
</dbReference>
<evidence type="ECO:0000313" key="1">
    <source>
        <dbReference type="EMBL" id="MBP1871558.1"/>
    </source>
</evidence>